<keyword evidence="3" id="KW-1185">Reference proteome</keyword>
<evidence type="ECO:0008006" key="4">
    <source>
        <dbReference type="Google" id="ProtNLM"/>
    </source>
</evidence>
<dbReference type="EMBL" id="JAAAIM010000853">
    <property type="protein sequence ID" value="KAG0283810.1"/>
    <property type="molecule type" value="Genomic_DNA"/>
</dbReference>
<name>A0ABQ7JRJ4_9FUNG</name>
<evidence type="ECO:0000256" key="1">
    <source>
        <dbReference type="SAM" id="Coils"/>
    </source>
</evidence>
<proteinExistence type="predicted"/>
<evidence type="ECO:0000313" key="2">
    <source>
        <dbReference type="EMBL" id="KAG0283810.1"/>
    </source>
</evidence>
<accession>A0ABQ7JRJ4</accession>
<reference evidence="2 3" key="1">
    <citation type="journal article" date="2020" name="Fungal Divers.">
        <title>Resolving the Mortierellaceae phylogeny through synthesis of multi-gene phylogenetics and phylogenomics.</title>
        <authorList>
            <person name="Vandepol N."/>
            <person name="Liber J."/>
            <person name="Desiro A."/>
            <person name="Na H."/>
            <person name="Kennedy M."/>
            <person name="Barry K."/>
            <person name="Grigoriev I.V."/>
            <person name="Miller A.N."/>
            <person name="O'Donnell K."/>
            <person name="Stajich J.E."/>
            <person name="Bonito G."/>
        </authorList>
    </citation>
    <scope>NUCLEOTIDE SEQUENCE [LARGE SCALE GENOMIC DNA]</scope>
    <source>
        <strain evidence="2 3">AD045</strain>
    </source>
</reference>
<keyword evidence="1" id="KW-0175">Coiled coil</keyword>
<evidence type="ECO:0000313" key="3">
    <source>
        <dbReference type="Proteomes" id="UP001194696"/>
    </source>
</evidence>
<organism evidence="2 3">
    <name type="scientific">Linnemannia gamsii</name>
    <dbReference type="NCBI Taxonomy" id="64522"/>
    <lineage>
        <taxon>Eukaryota</taxon>
        <taxon>Fungi</taxon>
        <taxon>Fungi incertae sedis</taxon>
        <taxon>Mucoromycota</taxon>
        <taxon>Mortierellomycotina</taxon>
        <taxon>Mortierellomycetes</taxon>
        <taxon>Mortierellales</taxon>
        <taxon>Mortierellaceae</taxon>
        <taxon>Linnemannia</taxon>
    </lineage>
</organism>
<sequence>MTIAPSKRLILAAEIECVKARIAIYKARISLFEKISASVNEHPNLRHHQHRLREEMDATVLMMPALQGVLVPEQEVSRERLLEEVYDTVASLNEALMEAQARLTELVAKFEAHP</sequence>
<protein>
    <recommendedName>
        <fullName evidence="4">Tubulin-specific chaperone A</fullName>
    </recommendedName>
</protein>
<dbReference type="Proteomes" id="UP001194696">
    <property type="component" value="Unassembled WGS sequence"/>
</dbReference>
<comment type="caution">
    <text evidence="2">The sequence shown here is derived from an EMBL/GenBank/DDBJ whole genome shotgun (WGS) entry which is preliminary data.</text>
</comment>
<feature type="coiled-coil region" evidence="1">
    <location>
        <begin position="82"/>
        <end position="109"/>
    </location>
</feature>
<gene>
    <name evidence="2" type="ORF">BGZ96_011820</name>
</gene>